<evidence type="ECO:0000259" key="1">
    <source>
        <dbReference type="Pfam" id="PF07969"/>
    </source>
</evidence>
<dbReference type="InterPro" id="IPR011059">
    <property type="entry name" value="Metal-dep_hydrolase_composite"/>
</dbReference>
<comment type="caution">
    <text evidence="2">The sequence shown here is derived from an EMBL/GenBank/DDBJ whole genome shotgun (WGS) entry which is preliminary data.</text>
</comment>
<dbReference type="PANTHER" id="PTHR22642">
    <property type="entry name" value="IMIDAZOLONEPROPIONASE"/>
    <property type="match status" value="1"/>
</dbReference>
<proteinExistence type="predicted"/>
<dbReference type="EMBL" id="QFOD01000010">
    <property type="protein sequence ID" value="PZP31682.1"/>
    <property type="molecule type" value="Genomic_DNA"/>
</dbReference>
<dbReference type="SUPFAM" id="SSF51338">
    <property type="entry name" value="Composite domain of metallo-dependent hydrolases"/>
    <property type="match status" value="1"/>
</dbReference>
<dbReference type="InterPro" id="IPR032466">
    <property type="entry name" value="Metal_Hydrolase"/>
</dbReference>
<dbReference type="SUPFAM" id="SSF51556">
    <property type="entry name" value="Metallo-dependent hydrolases"/>
    <property type="match status" value="1"/>
</dbReference>
<dbReference type="PANTHER" id="PTHR22642:SF21">
    <property type="entry name" value="PERIPLASMIC PROTEIN"/>
    <property type="match status" value="1"/>
</dbReference>
<dbReference type="Gene3D" id="3.20.20.140">
    <property type="entry name" value="Metal-dependent hydrolases"/>
    <property type="match status" value="1"/>
</dbReference>
<accession>A0A2W5FL95</accession>
<gene>
    <name evidence="2" type="ORF">DI603_12375</name>
</gene>
<dbReference type="InterPro" id="IPR033932">
    <property type="entry name" value="YtcJ-like"/>
</dbReference>
<evidence type="ECO:0000313" key="3">
    <source>
        <dbReference type="Proteomes" id="UP000249633"/>
    </source>
</evidence>
<evidence type="ECO:0000313" key="2">
    <source>
        <dbReference type="EMBL" id="PZP31682.1"/>
    </source>
</evidence>
<dbReference type="Pfam" id="PF07969">
    <property type="entry name" value="Amidohydro_3"/>
    <property type="match status" value="1"/>
</dbReference>
<dbReference type="InterPro" id="IPR013108">
    <property type="entry name" value="Amidohydro_3"/>
</dbReference>
<reference evidence="2 3" key="1">
    <citation type="submission" date="2017-08" db="EMBL/GenBank/DDBJ databases">
        <title>Infants hospitalized years apart are colonized by the same room-sourced microbial strains.</title>
        <authorList>
            <person name="Brooks B."/>
            <person name="Olm M.R."/>
            <person name="Firek B.A."/>
            <person name="Baker R."/>
            <person name="Thomas B.C."/>
            <person name="Morowitz M.J."/>
            <person name="Banfield J.F."/>
        </authorList>
    </citation>
    <scope>NUCLEOTIDE SEQUENCE [LARGE SCALE GENOMIC DNA]</scope>
    <source>
        <strain evidence="2">S2_012_000_R2_81</strain>
    </source>
</reference>
<dbReference type="AlphaFoldDB" id="A0A2W5FL95"/>
<protein>
    <submittedName>
        <fullName evidence="2">Amidohydrolase</fullName>
    </submittedName>
</protein>
<feature type="domain" description="Amidohydrolase 3" evidence="1">
    <location>
        <begin position="65"/>
        <end position="547"/>
    </location>
</feature>
<dbReference type="GO" id="GO:0016810">
    <property type="term" value="F:hydrolase activity, acting on carbon-nitrogen (but not peptide) bonds"/>
    <property type="evidence" value="ECO:0007669"/>
    <property type="project" value="InterPro"/>
</dbReference>
<dbReference type="Proteomes" id="UP000249633">
    <property type="component" value="Unassembled WGS sequence"/>
</dbReference>
<dbReference type="Gene3D" id="3.10.310.70">
    <property type="match status" value="1"/>
</dbReference>
<dbReference type="CDD" id="cd01300">
    <property type="entry name" value="YtcJ_like"/>
    <property type="match status" value="1"/>
</dbReference>
<keyword evidence="2" id="KW-0378">Hydrolase</keyword>
<name>A0A2W5FL95_9BURK</name>
<organism evidence="2 3">
    <name type="scientific">Roseateles depolymerans</name>
    <dbReference type="NCBI Taxonomy" id="76731"/>
    <lineage>
        <taxon>Bacteria</taxon>
        <taxon>Pseudomonadati</taxon>
        <taxon>Pseudomonadota</taxon>
        <taxon>Betaproteobacteria</taxon>
        <taxon>Burkholderiales</taxon>
        <taxon>Sphaerotilaceae</taxon>
        <taxon>Roseateles</taxon>
    </lineage>
</organism>
<sequence length="635" mass="69841">MAGPLQAQGPGRRAAPDLLLFNGRLSTLDPARPEATAIALKDGLVMAVGSDAEIHKLADAQTQKVDLQRRRVIPGLTDSHMHVIRGGLNYNMELRWDGVRSLGQALEMLKAQARVTPPPQWVRVVGGWTEFQFEERRLPTLAEINAAAPDTPVFLLNLYNQALLNRAALRAVGYTRDTPQPPGAIIERDARGEPTGLLLAEPNAFVLYNTLNQAPKLAPEDQINSTLHFMREENRLGVTSVGDAGGGFQNYPDDYAIIDQLAREGRLTLRIAYNLFPQKAKQELADFQRWARMGRPGDGSDMYKLNGAGEMLAFSAADFEDFLFPRPDMPASMEGDLEGVVRFLAGNGWPWRMHATYNETVSRALDVFEKVHRDHPIDQLGWFFDHCETVTPQNLERIKKLGGGIAVQNRMSMQGEYFIRRYGQKAAAETPPVKRMIEMGVPVSLGTDATRVNSYNPWQCLYWLVSGRSIGGTLLYPEDKRLDRLTALRHMTADGAWFSRETGKKGVLKPGAYGDLAVLDRDYFGVPEDQIQDITSVLTVVAGRVVHGSEAYAPLAPPLPPASPSWSPVRQFGGYQARKSAGRQALGASPRYAAMCGCSSACGLHGHDHAAVARAELPTADTHGFWGALGCSCWV</sequence>
<dbReference type="Gene3D" id="2.30.40.10">
    <property type="entry name" value="Urease, subunit C, domain 1"/>
    <property type="match status" value="1"/>
</dbReference>